<accession>A0A922I7Q1</accession>
<reference evidence="1" key="1">
    <citation type="submission" date="2013-05" db="EMBL/GenBank/DDBJ databases">
        <authorList>
            <person name="Yim A.K.Y."/>
            <person name="Chan T.F."/>
            <person name="Ji K.M."/>
            <person name="Liu X.Y."/>
            <person name="Zhou J.W."/>
            <person name="Li R.Q."/>
            <person name="Yang K.Y."/>
            <person name="Li J."/>
            <person name="Li M."/>
            <person name="Law P.T.W."/>
            <person name="Wu Y.L."/>
            <person name="Cai Z.L."/>
            <person name="Qin H."/>
            <person name="Bao Y."/>
            <person name="Leung R.K.K."/>
            <person name="Ng P.K.S."/>
            <person name="Zou J."/>
            <person name="Zhong X.J."/>
            <person name="Ran P.X."/>
            <person name="Zhong N.S."/>
            <person name="Liu Z.G."/>
            <person name="Tsui S.K.W."/>
        </authorList>
    </citation>
    <scope>NUCLEOTIDE SEQUENCE</scope>
    <source>
        <strain evidence="1">Derf</strain>
        <tissue evidence="1">Whole organism</tissue>
    </source>
</reference>
<gene>
    <name evidence="1" type="ORF">DERF_000598</name>
</gene>
<dbReference type="Proteomes" id="UP000790347">
    <property type="component" value="Unassembled WGS sequence"/>
</dbReference>
<name>A0A922I7Q1_DERFA</name>
<proteinExistence type="predicted"/>
<comment type="caution">
    <text evidence="1">The sequence shown here is derived from an EMBL/GenBank/DDBJ whole genome shotgun (WGS) entry which is preliminary data.</text>
</comment>
<evidence type="ECO:0000313" key="2">
    <source>
        <dbReference type="Proteomes" id="UP000790347"/>
    </source>
</evidence>
<keyword evidence="2" id="KW-1185">Reference proteome</keyword>
<protein>
    <submittedName>
        <fullName evidence="1">Uncharacterized protein</fullName>
    </submittedName>
</protein>
<reference evidence="1" key="2">
    <citation type="journal article" date="2022" name="Res Sq">
        <title>Comparative Genomics Reveals Insights into the Divergent Evolution of Astigmatic Mites and Household Pest Adaptations.</title>
        <authorList>
            <person name="Xiong Q."/>
            <person name="Wan A.T.-Y."/>
            <person name="Liu X.-Y."/>
            <person name="Fung C.S.-H."/>
            <person name="Xiao X."/>
            <person name="Malainual N."/>
            <person name="Hou J."/>
            <person name="Wang L."/>
            <person name="Wang M."/>
            <person name="Yang K."/>
            <person name="Cui Y."/>
            <person name="Leung E."/>
            <person name="Nong W."/>
            <person name="Shin S.-K."/>
            <person name="Au S."/>
            <person name="Jeong K.Y."/>
            <person name="Chew F.T."/>
            <person name="Hui J."/>
            <person name="Leung T.F."/>
            <person name="Tungtrongchitr A."/>
            <person name="Zhong N."/>
            <person name="Liu Z."/>
            <person name="Tsui S."/>
        </authorList>
    </citation>
    <scope>NUCLEOTIDE SEQUENCE</scope>
    <source>
        <strain evidence="1">Derf</strain>
        <tissue evidence="1">Whole organism</tissue>
    </source>
</reference>
<dbReference type="EMBL" id="ASGP02000001">
    <property type="protein sequence ID" value="KAH9526516.1"/>
    <property type="molecule type" value="Genomic_DNA"/>
</dbReference>
<dbReference type="AlphaFoldDB" id="A0A922I7Q1"/>
<evidence type="ECO:0000313" key="1">
    <source>
        <dbReference type="EMBL" id="KAH9526516.1"/>
    </source>
</evidence>
<organism evidence="1 2">
    <name type="scientific">Dermatophagoides farinae</name>
    <name type="common">American house dust mite</name>
    <dbReference type="NCBI Taxonomy" id="6954"/>
    <lineage>
        <taxon>Eukaryota</taxon>
        <taxon>Metazoa</taxon>
        <taxon>Ecdysozoa</taxon>
        <taxon>Arthropoda</taxon>
        <taxon>Chelicerata</taxon>
        <taxon>Arachnida</taxon>
        <taxon>Acari</taxon>
        <taxon>Acariformes</taxon>
        <taxon>Sarcoptiformes</taxon>
        <taxon>Astigmata</taxon>
        <taxon>Psoroptidia</taxon>
        <taxon>Analgoidea</taxon>
        <taxon>Pyroglyphidae</taxon>
        <taxon>Dermatophagoidinae</taxon>
        <taxon>Dermatophagoides</taxon>
    </lineage>
</organism>
<sequence length="212" mass="22656">MPPIVKINVQSVPDFVSTTQFLLKFQHSMILDQDIDLEIYNTCRHLSAYILLHLYYLNKSSISGRSGRETADPARVATSGVVFLIPSNVPSAAMFAASPICGATASRACTVSERTSVATSESGDTTALVTFNPSLPVSNPTLAKNFVIHHVVCAVAFVPSVRTGNAISAALFKPSAVVSAKFSKVSFRPCPVSLATSFNPVKSGVFFQKLKD</sequence>